<reference evidence="1 2" key="1">
    <citation type="submission" date="2023-10" db="EMBL/GenBank/DDBJ databases">
        <title>Sorlinia euscelidii gen. nov., sp. nov., an acetic acid bacteria isolated from the gut of Euscelidius variegatus emitter.</title>
        <authorList>
            <person name="Michoud G."/>
            <person name="Marasco R."/>
            <person name="Seferji K."/>
            <person name="Gonella E."/>
            <person name="Garuglieri E."/>
            <person name="Alma A."/>
            <person name="Mapelli F."/>
            <person name="Borin S."/>
            <person name="Daffonchio D."/>
            <person name="Crotti E."/>
        </authorList>
    </citation>
    <scope>NUCLEOTIDE SEQUENCE [LARGE SCALE GENOMIC DNA]</scope>
    <source>
        <strain evidence="1 2">EV16P</strain>
    </source>
</reference>
<proteinExistence type="predicted"/>
<dbReference type="InterPro" id="IPR010035">
    <property type="entry name" value="Thi_S"/>
</dbReference>
<dbReference type="EMBL" id="JAWJZY010000003">
    <property type="protein sequence ID" value="MEE8659078.1"/>
    <property type="molecule type" value="Genomic_DNA"/>
</dbReference>
<dbReference type="Proteomes" id="UP001312908">
    <property type="component" value="Unassembled WGS sequence"/>
</dbReference>
<sequence length="65" mass="6830">MKIFLNGDIIETDATSLAELVAAHPGACTAVATAVNGTFIARDQRAAFIIQPDMRVEILSPMQGG</sequence>
<dbReference type="SUPFAM" id="SSF54285">
    <property type="entry name" value="MoaD/ThiS"/>
    <property type="match status" value="1"/>
</dbReference>
<organism evidence="1 2">
    <name type="scientific">Sorlinia euscelidii</name>
    <dbReference type="NCBI Taxonomy" id="3081148"/>
    <lineage>
        <taxon>Bacteria</taxon>
        <taxon>Pseudomonadati</taxon>
        <taxon>Pseudomonadota</taxon>
        <taxon>Alphaproteobacteria</taxon>
        <taxon>Acetobacterales</taxon>
        <taxon>Acetobacteraceae</taxon>
        <taxon>Sorlinia</taxon>
    </lineage>
</organism>
<dbReference type="InterPro" id="IPR003749">
    <property type="entry name" value="ThiS/MoaD-like"/>
</dbReference>
<gene>
    <name evidence="1" type="primary">thiS</name>
    <name evidence="1" type="ORF">DOFOFD_08640</name>
</gene>
<accession>A0ABU7U3J9</accession>
<dbReference type="InterPro" id="IPR016155">
    <property type="entry name" value="Mopterin_synth/thiamin_S_b"/>
</dbReference>
<dbReference type="CDD" id="cd00565">
    <property type="entry name" value="Ubl_ThiS"/>
    <property type="match status" value="1"/>
</dbReference>
<dbReference type="Gene3D" id="3.10.20.30">
    <property type="match status" value="1"/>
</dbReference>
<dbReference type="Pfam" id="PF02597">
    <property type="entry name" value="ThiS"/>
    <property type="match status" value="1"/>
</dbReference>
<evidence type="ECO:0000313" key="2">
    <source>
        <dbReference type="Proteomes" id="UP001312908"/>
    </source>
</evidence>
<comment type="caution">
    <text evidence="1">The sequence shown here is derived from an EMBL/GenBank/DDBJ whole genome shotgun (WGS) entry which is preliminary data.</text>
</comment>
<keyword evidence="2" id="KW-1185">Reference proteome</keyword>
<dbReference type="InterPro" id="IPR012675">
    <property type="entry name" value="Beta-grasp_dom_sf"/>
</dbReference>
<evidence type="ECO:0000313" key="1">
    <source>
        <dbReference type="EMBL" id="MEE8659078.1"/>
    </source>
</evidence>
<dbReference type="NCBIfam" id="TIGR01683">
    <property type="entry name" value="thiS"/>
    <property type="match status" value="1"/>
</dbReference>
<name>A0ABU7U3J9_9PROT</name>
<protein>
    <submittedName>
        <fullName evidence="1">Sulfur carrier protein ThiS</fullName>
    </submittedName>
</protein>
<dbReference type="RefSeq" id="WP_394819938.1">
    <property type="nucleotide sequence ID" value="NZ_JAWJZY010000003.1"/>
</dbReference>